<comment type="similarity">
    <text evidence="1">Belongs to the Cdt1 family.</text>
</comment>
<keyword evidence="2" id="KW-0131">Cell cycle</keyword>
<comment type="caution">
    <text evidence="5">The sequence shown here is derived from an EMBL/GenBank/DDBJ whole genome shotgun (WGS) entry which is preliminary data.</text>
</comment>
<evidence type="ECO:0000256" key="2">
    <source>
        <dbReference type="ARBA" id="ARBA00023306"/>
    </source>
</evidence>
<evidence type="ECO:0000313" key="5">
    <source>
        <dbReference type="EMBL" id="KOO21079.1"/>
    </source>
</evidence>
<evidence type="ECO:0000256" key="3">
    <source>
        <dbReference type="SAM" id="MobiDB-lite"/>
    </source>
</evidence>
<dbReference type="Gene3D" id="1.10.10.1420">
    <property type="entry name" value="DNA replication factor Cdt1, C-terminal WH domain"/>
    <property type="match status" value="1"/>
</dbReference>
<accession>A0A0M0J3E3</accession>
<name>A0A0M0J3E3_9EUKA</name>
<evidence type="ECO:0000313" key="6">
    <source>
        <dbReference type="Proteomes" id="UP000037460"/>
    </source>
</evidence>
<reference evidence="6" key="1">
    <citation type="journal article" date="2015" name="PLoS Genet.">
        <title>Genome Sequence and Transcriptome Analyses of Chrysochromulina tobin: Metabolic Tools for Enhanced Algal Fitness in the Prominent Order Prymnesiales (Haptophyceae).</title>
        <authorList>
            <person name="Hovde B.T."/>
            <person name="Deodato C.R."/>
            <person name="Hunsperger H.M."/>
            <person name="Ryken S.A."/>
            <person name="Yost W."/>
            <person name="Jha R.K."/>
            <person name="Patterson J."/>
            <person name="Monnat R.J. Jr."/>
            <person name="Barlow S.B."/>
            <person name="Starkenburg S.R."/>
            <person name="Cattolico R.A."/>
        </authorList>
    </citation>
    <scope>NUCLEOTIDE SEQUENCE</scope>
    <source>
        <strain evidence="6">CCMP291</strain>
    </source>
</reference>
<feature type="domain" description="DNA replication factor Cdt1 C-terminal" evidence="4">
    <location>
        <begin position="7"/>
        <end position="59"/>
    </location>
</feature>
<dbReference type="AlphaFoldDB" id="A0A0M0J3E3"/>
<dbReference type="EMBL" id="JWZX01003391">
    <property type="protein sequence ID" value="KOO21079.1"/>
    <property type="molecule type" value="Genomic_DNA"/>
</dbReference>
<feature type="compositionally biased region" description="Polar residues" evidence="3">
    <location>
        <begin position="177"/>
        <end position="200"/>
    </location>
</feature>
<dbReference type="InterPro" id="IPR038090">
    <property type="entry name" value="Cdt1_C_WH_dom_sf"/>
</dbReference>
<proteinExistence type="inferred from homology"/>
<keyword evidence="6" id="KW-1185">Reference proteome</keyword>
<gene>
    <name evidence="5" type="ORF">Ctob_000493</name>
</gene>
<evidence type="ECO:0000259" key="4">
    <source>
        <dbReference type="Pfam" id="PF16679"/>
    </source>
</evidence>
<dbReference type="Proteomes" id="UP000037460">
    <property type="component" value="Unassembled WGS sequence"/>
</dbReference>
<dbReference type="InterPro" id="IPR032054">
    <property type="entry name" value="Cdt1_C"/>
</dbReference>
<feature type="region of interest" description="Disordered" evidence="3">
    <location>
        <begin position="110"/>
        <end position="220"/>
    </location>
</feature>
<protein>
    <recommendedName>
        <fullName evidence="4">DNA replication factor Cdt1 C-terminal domain-containing protein</fullName>
    </recommendedName>
</protein>
<organism evidence="5 6">
    <name type="scientific">Chrysochromulina tobinii</name>
    <dbReference type="NCBI Taxonomy" id="1460289"/>
    <lineage>
        <taxon>Eukaryota</taxon>
        <taxon>Haptista</taxon>
        <taxon>Haptophyta</taxon>
        <taxon>Prymnesiophyceae</taxon>
        <taxon>Prymnesiales</taxon>
        <taxon>Chrysochromulinaceae</taxon>
        <taxon>Chrysochromulina</taxon>
    </lineage>
</organism>
<sequence length="385" mass="42880">MAMATRECMFEARRRLMPQPDLVRRLLQNAKWISSTAELEAQLQLLTEIVPQWISLVRLGDDEDLTVRLDEDVSFSEVQQAIKAARTSLEIALNAELMIDYECFAPITPGRPPSPWELDDASEKESSTPSMSETDTVIGDKEDTFMPAPPPPRESVSVPASFPRRNFRLASARPANSLPTSLDGSRNGSLTASALPSRNGSPAWRRPTSVWGRMNSGRTEQPKLYTGREAYGAKEERMTTYLGQYGHLHYDVRVSKTGSPRGRTRCTPSFNLTAPHSAREKAYEGKEHMKAGQYGPGMYDIRCFKTGSPTGKAKGTPRFGNGARFDREKCYEGRWLDNNFGKEGASGLNPPMCSNRGSPLWKGYRPSAAFAQPHVPRVRPHERVA</sequence>
<dbReference type="Pfam" id="PF16679">
    <property type="entry name" value="CDT1_C"/>
    <property type="match status" value="1"/>
</dbReference>
<evidence type="ECO:0000256" key="1">
    <source>
        <dbReference type="ARBA" id="ARBA00008356"/>
    </source>
</evidence>